<dbReference type="RefSeq" id="WP_047319713.1">
    <property type="nucleotide sequence ID" value="NZ_LDPO01000010.1"/>
</dbReference>
<sequence>MAHMARWGIFLDTEETDPIKIAKQAHQRVVNDPNATTWHITNLDTGEIYVVDIGTMEIIPAHVELD</sequence>
<dbReference type="EMBL" id="LDPO01000010">
    <property type="protein sequence ID" value="KLO28350.1"/>
    <property type="molecule type" value="Genomic_DNA"/>
</dbReference>
<evidence type="ECO:0000313" key="1">
    <source>
        <dbReference type="EMBL" id="KLO28350.1"/>
    </source>
</evidence>
<protein>
    <submittedName>
        <fullName evidence="1">Uncharacterized protein</fullName>
    </submittedName>
</protein>
<organism evidence="1 2">
    <name type="scientific">Mycolicibacter heraklionensis</name>
    <dbReference type="NCBI Taxonomy" id="512402"/>
    <lineage>
        <taxon>Bacteria</taxon>
        <taxon>Bacillati</taxon>
        <taxon>Actinomycetota</taxon>
        <taxon>Actinomycetes</taxon>
        <taxon>Mycobacteriales</taxon>
        <taxon>Mycobacteriaceae</taxon>
        <taxon>Mycolicibacter</taxon>
    </lineage>
</organism>
<comment type="caution">
    <text evidence="1">The sequence shown here is derived from an EMBL/GenBank/DDBJ whole genome shotgun (WGS) entry which is preliminary data.</text>
</comment>
<proteinExistence type="predicted"/>
<reference evidence="1 2" key="1">
    <citation type="submission" date="2015-05" db="EMBL/GenBank/DDBJ databases">
        <title>Genome sequence of Mycobacterium heraklionense Davo strain.</title>
        <authorList>
            <person name="Greninger A.L."/>
            <person name="Cunningham G."/>
            <person name="Miller S."/>
        </authorList>
    </citation>
    <scope>NUCLEOTIDE SEQUENCE [LARGE SCALE GENOMIC DNA]</scope>
    <source>
        <strain evidence="1 2">Davo</strain>
    </source>
</reference>
<gene>
    <name evidence="1" type="ORF">ABW16_13730</name>
</gene>
<name>A0ABR5FER8_9MYCO</name>
<dbReference type="Proteomes" id="UP000036464">
    <property type="component" value="Unassembled WGS sequence"/>
</dbReference>
<keyword evidence="2" id="KW-1185">Reference proteome</keyword>
<accession>A0ABR5FER8</accession>
<evidence type="ECO:0000313" key="2">
    <source>
        <dbReference type="Proteomes" id="UP000036464"/>
    </source>
</evidence>